<organism evidence="1 2">
    <name type="scientific">Magnetofaba australis IT-1</name>
    <dbReference type="NCBI Taxonomy" id="1434232"/>
    <lineage>
        <taxon>Bacteria</taxon>
        <taxon>Pseudomonadati</taxon>
        <taxon>Pseudomonadota</taxon>
        <taxon>Magnetococcia</taxon>
        <taxon>Magnetococcales</taxon>
        <taxon>Magnetococcaceae</taxon>
        <taxon>Magnetofaba</taxon>
    </lineage>
</organism>
<gene>
    <name evidence="1" type="ORF">MAIT1_00133</name>
</gene>
<reference evidence="1 2" key="1">
    <citation type="journal article" date="2016" name="BMC Genomics">
        <title>Combined genomic and structural analyses of a cultured magnetotactic bacterium reveals its niche adaptation to a dynamic environment.</title>
        <authorList>
            <person name="Araujo A.C."/>
            <person name="Morillo V."/>
            <person name="Cypriano J."/>
            <person name="Teixeira L.C."/>
            <person name="Leao P."/>
            <person name="Lyra S."/>
            <person name="Almeida L.G."/>
            <person name="Bazylinski D.A."/>
            <person name="Vasconcellos A.T."/>
            <person name="Abreu F."/>
            <person name="Lins U."/>
        </authorList>
    </citation>
    <scope>NUCLEOTIDE SEQUENCE [LARGE SCALE GENOMIC DNA]</scope>
    <source>
        <strain evidence="1 2">IT-1</strain>
    </source>
</reference>
<proteinExistence type="predicted"/>
<comment type="caution">
    <text evidence="1">The sequence shown here is derived from an EMBL/GenBank/DDBJ whole genome shotgun (WGS) entry which is preliminary data.</text>
</comment>
<keyword evidence="2" id="KW-1185">Reference proteome</keyword>
<dbReference type="Proteomes" id="UP000194003">
    <property type="component" value="Unassembled WGS sequence"/>
</dbReference>
<dbReference type="AlphaFoldDB" id="A0A1Y2K8C6"/>
<protein>
    <submittedName>
        <fullName evidence="1">Uncharacterized protein</fullName>
    </submittedName>
</protein>
<name>A0A1Y2K8C6_9PROT</name>
<evidence type="ECO:0000313" key="1">
    <source>
        <dbReference type="EMBL" id="OSM06973.1"/>
    </source>
</evidence>
<dbReference type="EMBL" id="LVJN01000015">
    <property type="protein sequence ID" value="OSM06973.1"/>
    <property type="molecule type" value="Genomic_DNA"/>
</dbReference>
<evidence type="ECO:0000313" key="2">
    <source>
        <dbReference type="Proteomes" id="UP000194003"/>
    </source>
</evidence>
<accession>A0A1Y2K8C6</accession>
<sequence>MPGGYGGIDESRAGAALGPAGAAVTAAVARVFATVTRADRLRQDRAGHLQRMDFQFGARFIDPRNNRVFGHRRMGELRSGARRRVGLLGVGAAADPHHLFGQGVVGLQVVIGDGPIDPIGPGDGAIDRELAEVVGAQSMEEAAHQIAGAAHHIAVPEVPARLTGGRRGPLAVCALFDDVLLVMETGGVDAAQAAGQLVFVEVGFAQPGAFFQHGDGDAQAGQLPRHGGAARAAADDTNRGFQMVRHTFGQMRKLGGAKSRQGEKSPKAVFRGFLRVRDP</sequence>